<sequence>MSTRSKEVLYRFRPDSLEAIAEHLNLRTEKQLATALGLWGDVEVLGELRRGMSVGAPMVLHVSSLMGFENYVGAWFDPVREPQAA</sequence>
<protein>
    <submittedName>
        <fullName evidence="1">Uncharacterized protein</fullName>
    </submittedName>
</protein>
<dbReference type="Proteomes" id="UP000197692">
    <property type="component" value="Unassembled WGS sequence"/>
</dbReference>
<evidence type="ECO:0000313" key="1">
    <source>
        <dbReference type="EMBL" id="OWM35774.1"/>
    </source>
</evidence>
<dbReference type="RefSeq" id="WP_010935461.1">
    <property type="nucleotide sequence ID" value="NZ_LSZF01000008.1"/>
</dbReference>
<comment type="caution">
    <text evidence="1">The sequence shown here is derived from an EMBL/GenBank/DDBJ whole genome shotgun (WGS) entry which is preliminary data.</text>
</comment>
<proteinExistence type="predicted"/>
<dbReference type="AlphaFoldDB" id="A0A854NJ95"/>
<name>A0A854NJ95_CORDP</name>
<dbReference type="EMBL" id="LSZF01000008">
    <property type="protein sequence ID" value="OWM35774.1"/>
    <property type="molecule type" value="Genomic_DNA"/>
</dbReference>
<accession>A0A854NJ95</accession>
<gene>
    <name evidence="1" type="ORF">AY602_10700</name>
</gene>
<reference evidence="2" key="1">
    <citation type="submission" date="2016-02" db="EMBL/GenBank/DDBJ databases">
        <title>Genomic analyses of a collection of pathogenic Corynebacterium diphtheriae.</title>
        <authorList>
            <person name="Sangal V."/>
            <person name="Titov L."/>
        </authorList>
    </citation>
    <scope>NUCLEOTIDE SEQUENCE [LARGE SCALE GENOMIC DNA]</scope>
    <source>
        <strain evidence="2">1438</strain>
    </source>
</reference>
<evidence type="ECO:0000313" key="2">
    <source>
        <dbReference type="Proteomes" id="UP000197692"/>
    </source>
</evidence>
<organism evidence="1 2">
    <name type="scientific">Corynebacterium diphtheriae bv. mitis</name>
    <dbReference type="NCBI Taxonomy" id="1806053"/>
    <lineage>
        <taxon>Bacteria</taxon>
        <taxon>Bacillati</taxon>
        <taxon>Actinomycetota</taxon>
        <taxon>Actinomycetes</taxon>
        <taxon>Mycobacteriales</taxon>
        <taxon>Corynebacteriaceae</taxon>
        <taxon>Corynebacterium</taxon>
    </lineage>
</organism>